<organism evidence="1 2">
    <name type="scientific">Ixodes persulcatus</name>
    <name type="common">Taiga tick</name>
    <dbReference type="NCBI Taxonomy" id="34615"/>
    <lineage>
        <taxon>Eukaryota</taxon>
        <taxon>Metazoa</taxon>
        <taxon>Ecdysozoa</taxon>
        <taxon>Arthropoda</taxon>
        <taxon>Chelicerata</taxon>
        <taxon>Arachnida</taxon>
        <taxon>Acari</taxon>
        <taxon>Parasitiformes</taxon>
        <taxon>Ixodida</taxon>
        <taxon>Ixodoidea</taxon>
        <taxon>Ixodidae</taxon>
        <taxon>Ixodinae</taxon>
        <taxon>Ixodes</taxon>
    </lineage>
</organism>
<keyword evidence="2" id="KW-1185">Reference proteome</keyword>
<comment type="caution">
    <text evidence="1">The sequence shown here is derived from an EMBL/GenBank/DDBJ whole genome shotgun (WGS) entry which is preliminary data.</text>
</comment>
<accession>A0AC60R015</accession>
<dbReference type="EMBL" id="JABSTQ010000715">
    <property type="protein sequence ID" value="KAG0445229.1"/>
    <property type="molecule type" value="Genomic_DNA"/>
</dbReference>
<reference evidence="1 2" key="1">
    <citation type="journal article" date="2020" name="Cell">
        <title>Large-Scale Comparative Analyses of Tick Genomes Elucidate Their Genetic Diversity and Vector Capacities.</title>
        <authorList>
            <consortium name="Tick Genome and Microbiome Consortium (TIGMIC)"/>
            <person name="Jia N."/>
            <person name="Wang J."/>
            <person name="Shi W."/>
            <person name="Du L."/>
            <person name="Sun Y."/>
            <person name="Zhan W."/>
            <person name="Jiang J.F."/>
            <person name="Wang Q."/>
            <person name="Zhang B."/>
            <person name="Ji P."/>
            <person name="Bell-Sakyi L."/>
            <person name="Cui X.M."/>
            <person name="Yuan T.T."/>
            <person name="Jiang B.G."/>
            <person name="Yang W.F."/>
            <person name="Lam T.T."/>
            <person name="Chang Q.C."/>
            <person name="Ding S.J."/>
            <person name="Wang X.J."/>
            <person name="Zhu J.G."/>
            <person name="Ruan X.D."/>
            <person name="Zhao L."/>
            <person name="Wei J.T."/>
            <person name="Ye R.Z."/>
            <person name="Que T.C."/>
            <person name="Du C.H."/>
            <person name="Zhou Y.H."/>
            <person name="Cheng J.X."/>
            <person name="Dai P.F."/>
            <person name="Guo W.B."/>
            <person name="Han X.H."/>
            <person name="Huang E.J."/>
            <person name="Li L.F."/>
            <person name="Wei W."/>
            <person name="Gao Y.C."/>
            <person name="Liu J.Z."/>
            <person name="Shao H.Z."/>
            <person name="Wang X."/>
            <person name="Wang C.C."/>
            <person name="Yang T.C."/>
            <person name="Huo Q.B."/>
            <person name="Li W."/>
            <person name="Chen H.Y."/>
            <person name="Chen S.E."/>
            <person name="Zhou L.G."/>
            <person name="Ni X.B."/>
            <person name="Tian J.H."/>
            <person name="Sheng Y."/>
            <person name="Liu T."/>
            <person name="Pan Y.S."/>
            <person name="Xia L.Y."/>
            <person name="Li J."/>
            <person name="Zhao F."/>
            <person name="Cao W.C."/>
        </authorList>
    </citation>
    <scope>NUCLEOTIDE SEQUENCE [LARGE SCALE GENOMIC DNA]</scope>
    <source>
        <strain evidence="1">Iper-2018</strain>
    </source>
</reference>
<gene>
    <name evidence="1" type="ORF">HPB47_018113</name>
</gene>
<name>A0AC60R015_IXOPE</name>
<dbReference type="Proteomes" id="UP000805193">
    <property type="component" value="Unassembled WGS sequence"/>
</dbReference>
<evidence type="ECO:0000313" key="1">
    <source>
        <dbReference type="EMBL" id="KAG0445229.1"/>
    </source>
</evidence>
<protein>
    <submittedName>
        <fullName evidence="1">Uncharacterized protein</fullName>
    </submittedName>
</protein>
<sequence length="390" mass="42396">MNFECESILRAEKSRSGHSAGKECGGVPRKPPWLAGDYCAAGETDTLLIMPQRSAPSSPPEILGILLSQSELLESERSDIHGGMTRMFQRSRRARPASLLPRIILIGRCLESHVRSDCEIWLRQTSASSCGVSLLNEKNIERIVGGQPADPGEYPWQVSLRKVGRDGRTRHFCGGALINDQWVATAAHCVVTQLGGVVEPASTIKVRVGEHDQNSLEGEEIQVNAKQIFKYHGYQGYNNDIALIKMAKRVRLSGRVQPICLPAPGEIFEGMNCVSSGWGATTSGGGAPSSVLREVSVPVYNNNVCLGPYARKFRINIRNWHLCAGALEGGRGSCYGDSGGPFQCKRKDGNWALAGLVSFGSGCAHRDYPDVYTRVTEFLSWISTTMNSAG</sequence>
<evidence type="ECO:0000313" key="2">
    <source>
        <dbReference type="Proteomes" id="UP000805193"/>
    </source>
</evidence>
<proteinExistence type="predicted"/>